<dbReference type="Pfam" id="PF03186">
    <property type="entry name" value="CobD_Cbib"/>
    <property type="match status" value="1"/>
</dbReference>
<dbReference type="PANTHER" id="PTHR34308">
    <property type="entry name" value="COBALAMIN BIOSYNTHESIS PROTEIN CBIB"/>
    <property type="match status" value="1"/>
</dbReference>
<keyword evidence="11" id="KW-1185">Reference proteome</keyword>
<dbReference type="NCBIfam" id="TIGR00380">
    <property type="entry name" value="cobal_cbiB"/>
    <property type="match status" value="1"/>
</dbReference>
<evidence type="ECO:0000313" key="11">
    <source>
        <dbReference type="Proteomes" id="UP000198402"/>
    </source>
</evidence>
<dbReference type="GO" id="GO:0005886">
    <property type="term" value="C:plasma membrane"/>
    <property type="evidence" value="ECO:0007669"/>
    <property type="project" value="UniProtKB-SubCell"/>
</dbReference>
<evidence type="ECO:0000256" key="9">
    <source>
        <dbReference type="HAMAP-Rule" id="MF_00024"/>
    </source>
</evidence>
<dbReference type="InterPro" id="IPR004485">
    <property type="entry name" value="Cobalamin_biosynth_CobD/CbiB"/>
</dbReference>
<evidence type="ECO:0000256" key="7">
    <source>
        <dbReference type="ARBA" id="ARBA00022989"/>
    </source>
</evidence>
<reference evidence="10 11" key="1">
    <citation type="submission" date="2015-11" db="EMBL/GenBank/DDBJ databases">
        <title>Draft genome sequences of new species of the genus Lactobacillus isolated from orchardgrass silage.</title>
        <authorList>
            <person name="Tohno M."/>
            <person name="Tanizawa Y."/>
            <person name="Arita M."/>
        </authorList>
    </citation>
    <scope>NUCLEOTIDE SEQUENCE [LARGE SCALE GENOMIC DNA]</scope>
    <source>
        <strain evidence="10 11">IWT126</strain>
    </source>
</reference>
<dbReference type="GO" id="GO:0015420">
    <property type="term" value="F:ABC-type vitamin B12 transporter activity"/>
    <property type="evidence" value="ECO:0007669"/>
    <property type="project" value="UniProtKB-UniRule"/>
</dbReference>
<evidence type="ECO:0000256" key="8">
    <source>
        <dbReference type="ARBA" id="ARBA00023136"/>
    </source>
</evidence>
<evidence type="ECO:0000256" key="2">
    <source>
        <dbReference type="ARBA" id="ARBA00004953"/>
    </source>
</evidence>
<dbReference type="Proteomes" id="UP000198402">
    <property type="component" value="Unassembled WGS sequence"/>
</dbReference>
<dbReference type="UniPathway" id="UPA00148"/>
<dbReference type="EMBL" id="BCMG01000002">
    <property type="protein sequence ID" value="GAX00477.1"/>
    <property type="molecule type" value="Genomic_DNA"/>
</dbReference>
<sequence>MSLMLISWIGCGLVADLILGDPPTWPHPVKLIGKLIALFTKWFNRENYSDKAKQWLGAVMWLAVIGITAGVTALIMWAVWDYDWLRFIVASYLCYTCLSVKGLAIESHKIMKSLKQGDLIKARYQVGMIVGRDTVQLTDEEVCKATIETVAENTCDGVIAPMMFLFIGGPVLGLTYKAVNTLDSMVGYQNEKYRAIGRVSAIIDDVFNYIPARLSWLFLVLSTMLLRFDTRQAVSVGFRDREHHKSPNSGFSEAVVAGALSLRLGGPHNYFGQRVDKPYIGNANGNPADVGAIASTLRLLYVVAVLSFLIFTFIWIGVYQLGGYFF</sequence>
<evidence type="ECO:0000256" key="1">
    <source>
        <dbReference type="ARBA" id="ARBA00004651"/>
    </source>
</evidence>
<dbReference type="AlphaFoldDB" id="A0A1Z5IFD1"/>
<comment type="caution">
    <text evidence="9">Lacks conserved residue(s) required for the propagation of feature annotation.</text>
</comment>
<dbReference type="PANTHER" id="PTHR34308:SF1">
    <property type="entry name" value="COBALAMIN BIOSYNTHESIS PROTEIN CBIB"/>
    <property type="match status" value="1"/>
</dbReference>
<comment type="similarity">
    <text evidence="3 9">Belongs to the CobD/CbiB family.</text>
</comment>
<comment type="subcellular location">
    <subcellularLocation>
        <location evidence="1 9">Cell membrane</location>
        <topology evidence="1 9">Multi-pass membrane protein</topology>
    </subcellularLocation>
</comment>
<evidence type="ECO:0000256" key="5">
    <source>
        <dbReference type="ARBA" id="ARBA00022573"/>
    </source>
</evidence>
<keyword evidence="8 9" id="KW-0472">Membrane</keyword>
<evidence type="ECO:0000256" key="4">
    <source>
        <dbReference type="ARBA" id="ARBA00022475"/>
    </source>
</evidence>
<feature type="transmembrane region" description="Helical" evidence="9">
    <location>
        <begin position="84"/>
        <end position="105"/>
    </location>
</feature>
<proteinExistence type="inferred from homology"/>
<evidence type="ECO:0000313" key="10">
    <source>
        <dbReference type="EMBL" id="GAX00477.1"/>
    </source>
</evidence>
<keyword evidence="7 9" id="KW-1133">Transmembrane helix</keyword>
<keyword evidence="5 9" id="KW-0169">Cobalamin biosynthesis</keyword>
<name>A0A1Z5IFD1_9LACO</name>
<dbReference type="HAMAP" id="MF_00024">
    <property type="entry name" value="CobD_CbiB"/>
    <property type="match status" value="1"/>
</dbReference>
<evidence type="ECO:0000256" key="3">
    <source>
        <dbReference type="ARBA" id="ARBA00006263"/>
    </source>
</evidence>
<feature type="transmembrane region" description="Helical" evidence="9">
    <location>
        <begin position="55"/>
        <end position="78"/>
    </location>
</feature>
<comment type="pathway">
    <text evidence="2 9">Cofactor biosynthesis; adenosylcobalamin biosynthesis.</text>
</comment>
<evidence type="ECO:0000256" key="6">
    <source>
        <dbReference type="ARBA" id="ARBA00022692"/>
    </source>
</evidence>
<dbReference type="STRING" id="1302250.GCA_001313225_02913"/>
<accession>A0A1Z5IFD1</accession>
<keyword evidence="6 9" id="KW-0812">Transmembrane</keyword>
<gene>
    <name evidence="9 10" type="primary">cobD</name>
    <name evidence="10" type="ORF">IWT126_00492</name>
</gene>
<protein>
    <recommendedName>
        <fullName evidence="9">Cobalamin biosynthesis protein CobD</fullName>
    </recommendedName>
</protein>
<keyword evidence="4 9" id="KW-1003">Cell membrane</keyword>
<dbReference type="GO" id="GO:0048472">
    <property type="term" value="F:threonine-phosphate decarboxylase activity"/>
    <property type="evidence" value="ECO:0007669"/>
    <property type="project" value="InterPro"/>
</dbReference>
<comment type="function">
    <text evidence="9">Converts cobyric acid to cobinamide by the addition of aminopropanol on the F carboxylic group.</text>
</comment>
<comment type="caution">
    <text evidence="10">The sequence shown here is derived from an EMBL/GenBank/DDBJ whole genome shotgun (WGS) entry which is preliminary data.</text>
</comment>
<organism evidence="10 11">
    <name type="scientific">Secundilactobacillus silagei JCM 19001</name>
    <dbReference type="NCBI Taxonomy" id="1302250"/>
    <lineage>
        <taxon>Bacteria</taxon>
        <taxon>Bacillati</taxon>
        <taxon>Bacillota</taxon>
        <taxon>Bacilli</taxon>
        <taxon>Lactobacillales</taxon>
        <taxon>Lactobacillaceae</taxon>
        <taxon>Secundilactobacillus</taxon>
    </lineage>
</organism>
<dbReference type="GO" id="GO:0009236">
    <property type="term" value="P:cobalamin biosynthetic process"/>
    <property type="evidence" value="ECO:0007669"/>
    <property type="project" value="UniProtKB-UniRule"/>
</dbReference>
<feature type="transmembrane region" description="Helical" evidence="9">
    <location>
        <begin position="299"/>
        <end position="321"/>
    </location>
</feature>